<evidence type="ECO:0000313" key="3">
    <source>
        <dbReference type="Proteomes" id="UP001470230"/>
    </source>
</evidence>
<feature type="compositionally biased region" description="Basic and acidic residues" evidence="1">
    <location>
        <begin position="299"/>
        <end position="315"/>
    </location>
</feature>
<evidence type="ECO:0000256" key="1">
    <source>
        <dbReference type="SAM" id="MobiDB-lite"/>
    </source>
</evidence>
<protein>
    <submittedName>
        <fullName evidence="2">Uncharacterized protein</fullName>
    </submittedName>
</protein>
<accession>A0ABR2KXI8</accession>
<feature type="compositionally biased region" description="Basic and acidic residues" evidence="1">
    <location>
        <begin position="356"/>
        <end position="368"/>
    </location>
</feature>
<comment type="caution">
    <text evidence="2">The sequence shown here is derived from an EMBL/GenBank/DDBJ whole genome shotgun (WGS) entry which is preliminary data.</text>
</comment>
<organism evidence="2 3">
    <name type="scientific">Tritrichomonas musculus</name>
    <dbReference type="NCBI Taxonomy" id="1915356"/>
    <lineage>
        <taxon>Eukaryota</taxon>
        <taxon>Metamonada</taxon>
        <taxon>Parabasalia</taxon>
        <taxon>Tritrichomonadida</taxon>
        <taxon>Tritrichomonadidae</taxon>
        <taxon>Tritrichomonas</taxon>
    </lineage>
</organism>
<sequence>MSVRETPKSNRYLDLKEKERAYRKHMEAVANARPTIDTSTPDCPNRLRVKEKADAHYRRHLLTDYSKRERMIASAKSGKRPNQEIFPDDYNPDDDDDIDFDELVKKYGGDGKKESDANAIIINNQPEKTTHKTEKIHFGYDKDHEVQIEEEDADDVAKSLDEILNDRVDDLTKKNKNQNKPKNQKAASKIPISKKTPTSSKSTRSSKDEDNSSKKKIANKDNKTPKKEDMPKEPITDSKEGLLNSSLDEKKLSSSVKKNTMGNTASSAMSFGDDFEDDFENDQTDEGKDNFDETESESTENKFEEEKSESNHSDNDESNSDSDSEERKKVPALAERDSDEENLDKTDPMTNPLAKLAEDKNSDDKNSDDIPDLDFPDF</sequence>
<gene>
    <name evidence="2" type="ORF">M9Y10_023988</name>
</gene>
<feature type="compositionally biased region" description="Acidic residues" evidence="1">
    <location>
        <begin position="273"/>
        <end position="284"/>
    </location>
</feature>
<dbReference type="Proteomes" id="UP001470230">
    <property type="component" value="Unassembled WGS sequence"/>
</dbReference>
<keyword evidence="3" id="KW-1185">Reference proteome</keyword>
<feature type="compositionally biased region" description="Basic residues" evidence="1">
    <location>
        <begin position="174"/>
        <end position="183"/>
    </location>
</feature>
<feature type="region of interest" description="Disordered" evidence="1">
    <location>
        <begin position="73"/>
        <end position="95"/>
    </location>
</feature>
<feature type="compositionally biased region" description="Acidic residues" evidence="1">
    <location>
        <begin position="86"/>
        <end position="95"/>
    </location>
</feature>
<feature type="compositionally biased region" description="Acidic residues" evidence="1">
    <location>
        <begin position="369"/>
        <end position="378"/>
    </location>
</feature>
<name>A0ABR2KXI8_9EUKA</name>
<feature type="region of interest" description="Disordered" evidence="1">
    <location>
        <begin position="108"/>
        <end position="134"/>
    </location>
</feature>
<feature type="compositionally biased region" description="Polar residues" evidence="1">
    <location>
        <begin position="253"/>
        <end position="269"/>
    </location>
</feature>
<evidence type="ECO:0000313" key="2">
    <source>
        <dbReference type="EMBL" id="KAK8895521.1"/>
    </source>
</evidence>
<feature type="compositionally biased region" description="Basic and acidic residues" evidence="1">
    <location>
        <begin position="205"/>
        <end position="240"/>
    </location>
</feature>
<dbReference type="EMBL" id="JAPFFF010000003">
    <property type="protein sequence ID" value="KAK8895521.1"/>
    <property type="molecule type" value="Genomic_DNA"/>
</dbReference>
<proteinExistence type="predicted"/>
<feature type="region of interest" description="Disordered" evidence="1">
    <location>
        <begin position="169"/>
        <end position="378"/>
    </location>
</feature>
<reference evidence="2 3" key="1">
    <citation type="submission" date="2024-04" db="EMBL/GenBank/DDBJ databases">
        <title>Tritrichomonas musculus Genome.</title>
        <authorList>
            <person name="Alves-Ferreira E."/>
            <person name="Grigg M."/>
            <person name="Lorenzi H."/>
            <person name="Galac M."/>
        </authorList>
    </citation>
    <scope>NUCLEOTIDE SEQUENCE [LARGE SCALE GENOMIC DNA]</scope>
    <source>
        <strain evidence="2 3">EAF2021</strain>
    </source>
</reference>
<feature type="compositionally biased region" description="Low complexity" evidence="1">
    <location>
        <begin position="184"/>
        <end position="203"/>
    </location>
</feature>